<keyword evidence="1" id="KW-1133">Transmembrane helix</keyword>
<keyword evidence="1" id="KW-0472">Membrane</keyword>
<keyword evidence="1" id="KW-0812">Transmembrane</keyword>
<proteinExistence type="predicted"/>
<protein>
    <submittedName>
        <fullName evidence="2">Uncharacterized protein</fullName>
    </submittedName>
</protein>
<dbReference type="EMBL" id="MFAU01000032">
    <property type="protein sequence ID" value="OGD84038.1"/>
    <property type="molecule type" value="Genomic_DNA"/>
</dbReference>
<comment type="caution">
    <text evidence="2">The sequence shown here is derived from an EMBL/GenBank/DDBJ whole genome shotgun (WGS) entry which is preliminary data.</text>
</comment>
<gene>
    <name evidence="2" type="ORF">A2165_01820</name>
</gene>
<evidence type="ECO:0000256" key="1">
    <source>
        <dbReference type="SAM" id="Phobius"/>
    </source>
</evidence>
<feature type="transmembrane region" description="Helical" evidence="1">
    <location>
        <begin position="70"/>
        <end position="94"/>
    </location>
</feature>
<dbReference type="AlphaFoldDB" id="A0A1F5FWP8"/>
<feature type="transmembrane region" description="Helical" evidence="1">
    <location>
        <begin position="34"/>
        <end position="58"/>
    </location>
</feature>
<feature type="transmembrane region" description="Helical" evidence="1">
    <location>
        <begin position="100"/>
        <end position="120"/>
    </location>
</feature>
<evidence type="ECO:0000313" key="3">
    <source>
        <dbReference type="Proteomes" id="UP000179252"/>
    </source>
</evidence>
<sequence length="123" mass="14167">MHRLLPIAFLILCASIFGLASIVIEVDPDSAPWYIFVLFILSLFGSVFTLLGLALYILRTRLYRRYSAKWYFYTSFKMAFFVAAFVAICATLGILELVNLFNILLVILAISLFAFWSYLWKKS</sequence>
<reference evidence="2 3" key="1">
    <citation type="journal article" date="2016" name="Nat. Commun.">
        <title>Thousands of microbial genomes shed light on interconnected biogeochemical processes in an aquifer system.</title>
        <authorList>
            <person name="Anantharaman K."/>
            <person name="Brown C.T."/>
            <person name="Hug L.A."/>
            <person name="Sharon I."/>
            <person name="Castelle C.J."/>
            <person name="Probst A.J."/>
            <person name="Thomas B.C."/>
            <person name="Singh A."/>
            <person name="Wilkins M.J."/>
            <person name="Karaoz U."/>
            <person name="Brodie E.L."/>
            <person name="Williams K.H."/>
            <person name="Hubbard S.S."/>
            <person name="Banfield J.F."/>
        </authorList>
    </citation>
    <scope>NUCLEOTIDE SEQUENCE [LARGE SCALE GENOMIC DNA]</scope>
</reference>
<name>A0A1F5FWP8_9BACT</name>
<organism evidence="2 3">
    <name type="scientific">Candidatus Curtissbacteria bacterium RBG_13_40_7</name>
    <dbReference type="NCBI Taxonomy" id="1797706"/>
    <lineage>
        <taxon>Bacteria</taxon>
        <taxon>Candidatus Curtissiibacteriota</taxon>
    </lineage>
</organism>
<dbReference type="Proteomes" id="UP000179252">
    <property type="component" value="Unassembled WGS sequence"/>
</dbReference>
<accession>A0A1F5FWP8</accession>
<evidence type="ECO:0000313" key="2">
    <source>
        <dbReference type="EMBL" id="OGD84038.1"/>
    </source>
</evidence>